<dbReference type="AlphaFoldDB" id="A0A1Q8VKT5"/>
<evidence type="ECO:0000313" key="2">
    <source>
        <dbReference type="Proteomes" id="UP000186471"/>
    </source>
</evidence>
<name>A0A1Q8VKT5_9ACTO</name>
<gene>
    <name evidence="1" type="ORF">BKH31_01865</name>
</gene>
<reference evidence="1 2" key="1">
    <citation type="submission" date="2016-12" db="EMBL/GenBank/DDBJ databases">
        <title>Genomic comparison of strains in the 'Actinomyces naeslundii' group.</title>
        <authorList>
            <person name="Mughal S.R."/>
            <person name="Do T."/>
            <person name="Gilbert S.C."/>
            <person name="Witherden E.A."/>
            <person name="Didelot X."/>
            <person name="Beighton D."/>
        </authorList>
    </citation>
    <scope>NUCLEOTIDE SEQUENCE [LARGE SCALE GENOMIC DNA]</scope>
    <source>
        <strain evidence="1 2">R21091</strain>
    </source>
</reference>
<evidence type="ECO:0008006" key="3">
    <source>
        <dbReference type="Google" id="ProtNLM"/>
    </source>
</evidence>
<sequence length="348" mass="40205">MIAEISIALNISSAAKRRFVVERVMPTLHRAVPSRYHFTWKVHAIPCLVVSTVGSRSQLQDLASTLQHQVEDFRITLSEEELQGSPVYSERWDDLRKMNSFAEQDDVLANFSVTCRQVEEIARRGEYIVQIERDLYNKHLYQVQPLVEDSLDLLVKAGPSLEVPFLVGLFYCASIQLDRRCSLRGYQSFKSHMIGFLSYDHVGMERYARDFARYVELNRDMFVALLDRLENGITEDGDSLFVLLRRWEGEFSEFFDEHQSARVGGFWMSPYRAMRYGIARRRFQGISTFHKIAFGKRSPLFDSAEFATYRMLVNFVYLLLPAMGISSRKRVQASYVLTEIIEGAVNGV</sequence>
<comment type="caution">
    <text evidence="1">The sequence shown here is derived from an EMBL/GenBank/DDBJ whole genome shotgun (WGS) entry which is preliminary data.</text>
</comment>
<proteinExistence type="predicted"/>
<dbReference type="EMBL" id="MSKK01000005">
    <property type="protein sequence ID" value="OLO48685.1"/>
    <property type="molecule type" value="Genomic_DNA"/>
</dbReference>
<organism evidence="1 2">
    <name type="scientific">Actinomyces oris</name>
    <dbReference type="NCBI Taxonomy" id="544580"/>
    <lineage>
        <taxon>Bacteria</taxon>
        <taxon>Bacillati</taxon>
        <taxon>Actinomycetota</taxon>
        <taxon>Actinomycetes</taxon>
        <taxon>Actinomycetales</taxon>
        <taxon>Actinomycetaceae</taxon>
        <taxon>Actinomyces</taxon>
    </lineage>
</organism>
<accession>A0A1Q8VKT5</accession>
<evidence type="ECO:0000313" key="1">
    <source>
        <dbReference type="EMBL" id="OLO48685.1"/>
    </source>
</evidence>
<dbReference type="Proteomes" id="UP000186471">
    <property type="component" value="Unassembled WGS sequence"/>
</dbReference>
<protein>
    <recommendedName>
        <fullName evidence="3">Lantibiotic biosynthesis protein</fullName>
    </recommendedName>
</protein>